<sequence length="555" mass="60928">MSTIFNDYTGDTGNPALFETFKPKIQAYKNELEKSILKEYRIPAELIPKEDGADVTGIPKKVLSEKEYEITESSATSLVKSMADGSLSATDVFKAFARRATIAHQLTNCAMQLYMEEGLERAHELDKYYKRTGKTIGPLHGLPVSLKEHCGYKGKITHSSFVSLIDNIDDKWALTVETLKNLGAVFFIRTTEPQCLLHLCSFNNITGYCCNPRNTRLTPGGSSSGEGALAAMHGSAFGLGSDIGGSIRCPAAFCGVWGLRPTQKRISTKDIPPKESGVQEGVVAVLGPLARSADDINLFMKSLISAKPWENDANVIPLPWRDVPSPDISSLTIAIYYDDGVCKPTPPVLRGLHYAAEKLKHAGATIVEWKAIDVEKLMKTVGNFYNGDGGRELRLALAASGEPVHPLSKIAMSYGCGPDGVTVPEFQKSTLIRDTYRNIYADTMQKNGIDYILAPAYVSVAPKLGKDHYIGYTGLWNILDFPGIVFPTGLSCDPSLDTVDRSYKQRNDVEAYEYSLYDDSELFNGAPINLQMIGRRWFEEELVQAGKVVCDCISK</sequence>
<feature type="active site" description="Acyl-ester intermediate" evidence="3">
    <location>
        <position position="246"/>
    </location>
</feature>
<dbReference type="InterPro" id="IPR036928">
    <property type="entry name" value="AS_sf"/>
</dbReference>
<dbReference type="GO" id="GO:0016787">
    <property type="term" value="F:hydrolase activity"/>
    <property type="evidence" value="ECO:0007669"/>
    <property type="project" value="UniProtKB-KW"/>
</dbReference>
<comment type="similarity">
    <text evidence="1">Belongs to the amidase family.</text>
</comment>
<dbReference type="Gene3D" id="3.90.1300.10">
    <property type="entry name" value="Amidase signature (AS) domain"/>
    <property type="match status" value="1"/>
</dbReference>
<keyword evidence="2" id="KW-0378">Hydrolase</keyword>
<dbReference type="EMBL" id="JABCYN010000030">
    <property type="protein sequence ID" value="KAF6009512.1"/>
    <property type="molecule type" value="Genomic_DNA"/>
</dbReference>
<evidence type="ECO:0000256" key="1">
    <source>
        <dbReference type="ARBA" id="ARBA00009199"/>
    </source>
</evidence>
<gene>
    <name evidence="6" type="ORF">HII12_003055</name>
</gene>
<dbReference type="PANTHER" id="PTHR46072:SF4">
    <property type="entry name" value="AMIDASE C550.07-RELATED"/>
    <property type="match status" value="1"/>
</dbReference>
<comment type="caution">
    <text evidence="6">The sequence shown here is derived from an EMBL/GenBank/DDBJ whole genome shotgun (WGS) entry which is preliminary data.</text>
</comment>
<evidence type="ECO:0000256" key="4">
    <source>
        <dbReference type="PIRSR" id="PIRSR001221-2"/>
    </source>
</evidence>
<feature type="binding site" evidence="4">
    <location>
        <begin position="243"/>
        <end position="246"/>
    </location>
    <ligand>
        <name>substrate</name>
    </ligand>
</feature>
<reference evidence="6 7" key="1">
    <citation type="journal article" date="2020" name="Appl. Microbiol. Biotechnol.">
        <title>Targeted gene deletion in Brettanomyces bruxellensis with an expression-free CRISPR-Cas9 system.</title>
        <authorList>
            <person name="Varela C."/>
            <person name="Bartel C."/>
            <person name="Onetto C."/>
            <person name="Borneman A."/>
        </authorList>
    </citation>
    <scope>NUCLEOTIDE SEQUENCE [LARGE SCALE GENOMIC DNA]</scope>
    <source>
        <strain evidence="6 7">AWRI1613</strain>
    </source>
</reference>
<dbReference type="Proteomes" id="UP000568158">
    <property type="component" value="Unassembled WGS sequence"/>
</dbReference>
<dbReference type="InterPro" id="IPR023631">
    <property type="entry name" value="Amidase_dom"/>
</dbReference>
<name>A0A8H6BDC2_DEKBR</name>
<dbReference type="AlphaFoldDB" id="A0A8H6BDC2"/>
<feature type="domain" description="Amidase" evidence="5">
    <location>
        <begin position="92"/>
        <end position="542"/>
    </location>
</feature>
<evidence type="ECO:0000259" key="5">
    <source>
        <dbReference type="Pfam" id="PF01425"/>
    </source>
</evidence>
<feature type="active site" description="Charge relay system" evidence="3">
    <location>
        <position position="222"/>
    </location>
</feature>
<protein>
    <recommendedName>
        <fullName evidence="5">Amidase domain-containing protein</fullName>
    </recommendedName>
</protein>
<dbReference type="SUPFAM" id="SSF75304">
    <property type="entry name" value="Amidase signature (AS) enzymes"/>
    <property type="match status" value="1"/>
</dbReference>
<evidence type="ECO:0000313" key="7">
    <source>
        <dbReference type="Proteomes" id="UP000568158"/>
    </source>
</evidence>
<dbReference type="Pfam" id="PF01425">
    <property type="entry name" value="Amidase"/>
    <property type="match status" value="1"/>
</dbReference>
<accession>A0A8H6BDC2</accession>
<dbReference type="PIRSF" id="PIRSF001221">
    <property type="entry name" value="Amidase_fungi"/>
    <property type="match status" value="1"/>
</dbReference>
<feature type="active site" description="Charge relay system" evidence="3">
    <location>
        <position position="147"/>
    </location>
</feature>
<evidence type="ECO:0000256" key="2">
    <source>
        <dbReference type="ARBA" id="ARBA00022801"/>
    </source>
</evidence>
<evidence type="ECO:0000313" key="6">
    <source>
        <dbReference type="EMBL" id="KAF6009512.1"/>
    </source>
</evidence>
<feature type="binding site" evidence="4">
    <location>
        <position position="222"/>
    </location>
    <ligand>
        <name>substrate</name>
    </ligand>
</feature>
<dbReference type="PANTHER" id="PTHR46072">
    <property type="entry name" value="AMIDASE-RELATED-RELATED"/>
    <property type="match status" value="1"/>
</dbReference>
<evidence type="ECO:0000256" key="3">
    <source>
        <dbReference type="PIRSR" id="PIRSR001221-1"/>
    </source>
</evidence>
<proteinExistence type="inferred from homology"/>
<organism evidence="6 7">
    <name type="scientific">Dekkera bruxellensis</name>
    <name type="common">Brettanomyces custersii</name>
    <dbReference type="NCBI Taxonomy" id="5007"/>
    <lineage>
        <taxon>Eukaryota</taxon>
        <taxon>Fungi</taxon>
        <taxon>Dikarya</taxon>
        <taxon>Ascomycota</taxon>
        <taxon>Saccharomycotina</taxon>
        <taxon>Pichiomycetes</taxon>
        <taxon>Pichiales</taxon>
        <taxon>Pichiaceae</taxon>
        <taxon>Brettanomyces</taxon>
    </lineage>
</organism>
<dbReference type="OMA" id="RMTEFAF"/>
<feature type="binding site" evidence="4">
    <location>
        <position position="196"/>
    </location>
    <ligand>
        <name>substrate</name>
    </ligand>
</feature>